<evidence type="ECO:0000313" key="1">
    <source>
        <dbReference type="EMBL" id="CAG8974980.1"/>
    </source>
</evidence>
<proteinExistence type="predicted"/>
<accession>A0A9N9LKX5</accession>
<protein>
    <submittedName>
        <fullName evidence="1">Uncharacterized protein</fullName>
    </submittedName>
</protein>
<keyword evidence="2" id="KW-1185">Reference proteome</keyword>
<organism evidence="1 2">
    <name type="scientific">Hymenoscyphus albidus</name>
    <dbReference type="NCBI Taxonomy" id="595503"/>
    <lineage>
        <taxon>Eukaryota</taxon>
        <taxon>Fungi</taxon>
        <taxon>Dikarya</taxon>
        <taxon>Ascomycota</taxon>
        <taxon>Pezizomycotina</taxon>
        <taxon>Leotiomycetes</taxon>
        <taxon>Helotiales</taxon>
        <taxon>Helotiaceae</taxon>
        <taxon>Hymenoscyphus</taxon>
    </lineage>
</organism>
<name>A0A9N9LKX5_9HELO</name>
<dbReference type="OrthoDB" id="10000387at2759"/>
<dbReference type="AlphaFoldDB" id="A0A9N9LKX5"/>
<comment type="caution">
    <text evidence="1">The sequence shown here is derived from an EMBL/GenBank/DDBJ whole genome shotgun (WGS) entry which is preliminary data.</text>
</comment>
<dbReference type="EMBL" id="CAJVRM010000119">
    <property type="protein sequence ID" value="CAG8974980.1"/>
    <property type="molecule type" value="Genomic_DNA"/>
</dbReference>
<gene>
    <name evidence="1" type="ORF">HYALB_00012103</name>
</gene>
<evidence type="ECO:0000313" key="2">
    <source>
        <dbReference type="Proteomes" id="UP000701801"/>
    </source>
</evidence>
<sequence>MERVSKVFFDPLATSKIQIREILNGLSIGSAHPFSPERILLCRVGSGIVEIDISSYPDDYFFNAVDLGDMGEILLERIACYPNQLQVFEDFQIQQAPTSTFKIPILSKQITIFAVSIRNPKYWDLCLADSDGNTSCFDPASLTEKEICVLISGFRKIPITKFLGTNPALLVANHEDKVLYIIPVPLDAATINDSTICCPMVVKRDGEILMCSILPTATTDRNKECDTARLVSPCFKEAIRRADFKVSSHAAVKQGEDSEIEVMSNPTTKSATKDNALISTNSTTVPSFIDLQQTQLIHFGTGISFKMPGEELSSETKSSAVILPCIFGSQLQGPSILATGTIPSNVPFDNGNDLRGYYDKLKNFVVIVDDKMTDNARNLASSYRLNALFIVQLKLSEEPSSTDRVLTILNSANINAVTALAGPQSLILVQIGEKYYFYRGIANRTHLDTSKLAFGSDVTSFVFSLRKEPIIDPRVKRIVNLNSSSSILLPTSGQFIQPKELPDFNTKLPVDKIQDLEEDISAAVPQLQMLLDQREIQELGISSLQRPDPEMVKKKNRMLGDFRKNTELVQKAIKSAISNLANMMSSQMTSKRTHDLKKLARQAQIKGNVEAATTMTFDKLAGYLEQYAEEMGVMLLNIKTTPYRQLLGGLRNAALDASPCCALESRILHLGGLDAGIIMEQSQNHHEGPLRSRGGPSSLTLALPNLAHTDDRGSMLAWVCWDEFVNLRSPFMVRWLDKCNERHISALRIIMRATLSQAVASREFNLQPQSQETGHLMSSLLMAAMSKLAAMRTSAPVVADKAEDTTTKLMRGLFGNVLTMAGSGTRPQSMVWQLFGMDLIFDIPTTDVDWMWYQTVVDFYPYTGWPVEQFHDNLVKLLDKIIVRVVTKSEVAAKAKSSASDDMIYYYCKLRNIQLDHSRTIITILMRMLTEEGIDTAAVATRLLKTLPRKLAGQSPSYPKMIDYLKRVSKGGQRRPHDDIVAAMVYANRSAAFSKLKDKVYKACIGEDWVKMKEHCQELLDEQCKIAALWKVKPEDLKIQNFQAYKDLLRADFGAENKNLELIHMVSGDAERRRVAWQVGKRGQFSDPIEPLDEDFVYEILTGKKNDSAGKKLGSRGLVDELETMEITTSGKRAIEDEFDDYSSSLTSAFVNKMQKKELSSKAVCDMIKVPVSAMRVFVKPLNPDFVWEDLADSFKEVILGLLKNRSGRVESHPTRRLLRMGDSKSRCRFRTNPRKVIWTICIFGSGNSGSGRMGVTLAIQ</sequence>
<reference evidence="1" key="1">
    <citation type="submission" date="2021-07" db="EMBL/GenBank/DDBJ databases">
        <authorList>
            <person name="Durling M."/>
        </authorList>
    </citation>
    <scope>NUCLEOTIDE SEQUENCE</scope>
</reference>
<dbReference type="Proteomes" id="UP000701801">
    <property type="component" value="Unassembled WGS sequence"/>
</dbReference>